<evidence type="ECO:0008006" key="3">
    <source>
        <dbReference type="Google" id="ProtNLM"/>
    </source>
</evidence>
<organism evidence="1 2">
    <name type="scientific">Belliella marina</name>
    <dbReference type="NCBI Taxonomy" id="1644146"/>
    <lineage>
        <taxon>Bacteria</taxon>
        <taxon>Pseudomonadati</taxon>
        <taxon>Bacteroidota</taxon>
        <taxon>Cytophagia</taxon>
        <taxon>Cytophagales</taxon>
        <taxon>Cyclobacteriaceae</taxon>
        <taxon>Belliella</taxon>
    </lineage>
</organism>
<evidence type="ECO:0000313" key="2">
    <source>
        <dbReference type="Proteomes" id="UP001597361"/>
    </source>
</evidence>
<keyword evidence="2" id="KW-1185">Reference proteome</keyword>
<comment type="caution">
    <text evidence="1">The sequence shown here is derived from an EMBL/GenBank/DDBJ whole genome shotgun (WGS) entry which is preliminary data.</text>
</comment>
<name>A0ABW4VG98_9BACT</name>
<evidence type="ECO:0000313" key="1">
    <source>
        <dbReference type="EMBL" id="MFD2033693.1"/>
    </source>
</evidence>
<protein>
    <recommendedName>
        <fullName evidence="3">YD repeat-containing protein</fullName>
    </recommendedName>
</protein>
<proteinExistence type="predicted"/>
<gene>
    <name evidence="1" type="ORF">ACFSKL_02765</name>
</gene>
<dbReference type="Proteomes" id="UP001597361">
    <property type="component" value="Unassembled WGS sequence"/>
</dbReference>
<accession>A0ABW4VG98</accession>
<reference evidence="2" key="1">
    <citation type="journal article" date="2019" name="Int. J. Syst. Evol. Microbiol.">
        <title>The Global Catalogue of Microorganisms (GCM) 10K type strain sequencing project: providing services to taxonomists for standard genome sequencing and annotation.</title>
        <authorList>
            <consortium name="The Broad Institute Genomics Platform"/>
            <consortium name="The Broad Institute Genome Sequencing Center for Infectious Disease"/>
            <person name="Wu L."/>
            <person name="Ma J."/>
        </authorList>
    </citation>
    <scope>NUCLEOTIDE SEQUENCE [LARGE SCALE GENOMIC DNA]</scope>
    <source>
        <strain evidence="2">CGMCC 1.15180</strain>
    </source>
</reference>
<sequence>MKKFLPFILFFSIVVNGYSQGGISHYIPVPPSPTSSQLGLYGDIPVSNYTGVPSISIPLYTIESGVIKLPIELNYHPSGIKVSQDAGWVGLGWSLSGANGVITRQVNGIDDFDLYRGYIKTPEIPNEYLLKVNLTRTVVDPFIAPKDKFSYVPNFPDEFSKLELAEKNLYDLQPDDFYFNFFGYSGKLIFEKQGGTKVVGLAVDQNNLKFTFDLISKEWEIIDASGLKYYFKTAETSRSVSNENISYSINVTPNGTQTPDLVTAWYIDKVVAPNGDQMIFHYQETGRWIKSPVFIGESSNRPSSLFVNTGHGIAVTDHDGFSTYTATQTLVNEPYLTKIEFSDGYINFNSNTTSRLDRERWSVSSTSIKVPYLDNFSVYSKEGALFKKVSFSYDYFRSDKINASDKAEFLRLKLNSVKESYNEAGVLIDKTPYIFGYNSTELPKKNSFSIDHWGYYNGANNQAIKGYKFLNRSNESVQYVVNQVITSNKARFTPKFNYTNNGLNIYMVGADRNPHPQNSQAAVLESIKYPTGGSTKFIYESNDYYNYIDPIDNEIPISHLAHTGTPEKSFTIYKDTFVFLSFNLVNHYYQHDPNNLNVMNNMTAVLEKLDGSRIIRFLPSDFQMDGIPGGNNNVDQMVADVCVLLPTGTYKIKVDNGGQFFLSLSLEAKYDQLIQTTKKIGPGLRIKSIENLDSNGTDILHKKAYSYTEGNLSSGRMLTPLQNFHNETDLISKALAGSFYQPCCYLNSINNAQSFPPLKNIFSSSSSLIPLGSSAQGSAIGYGVVSESFQNNLNQGLGKTVFFYKNIEDSKPSILIPGVPYSRQTGNGQLTKIQTFNSQNKMVKEKTILYKRDQSQSKSLKGIRLFRSYNDWIDPSIGRFPFADLPVFFSSYFVHSDWYHLESEIIKDYNSDGVLLISDTINYEYANPQHKLVTKIQKRTSTGQKYSVNKSYASDQPMGTGMTSLEYGKMVNDNILSPIIVSEEFFNDKKVKGEIFKYGINANSGQIILEQQKSLNFQTNGYEVDNRFLRYNEKDLLTEYQSKVEGEVQSIIWAYDNPKPIALIENATLSQSSYTSFETNEKGNWTYSGTPVSSSISRTGRKYYNLGTGNITKTSIAANSSNPFKLTFWARRASGSGSWSFMGQTETLDTNWKLVERTVTGSSITIGGSGIYVDELRLHPADSRMTTYTYDPLIGITSMTDSNSMTIYYKYDAFGRLESIRDKDGNVLETYEYNYSN</sequence>
<dbReference type="Gene3D" id="2.180.10.10">
    <property type="entry name" value="RHS repeat-associated core"/>
    <property type="match status" value="1"/>
</dbReference>
<dbReference type="RefSeq" id="WP_376883334.1">
    <property type="nucleotide sequence ID" value="NZ_JBHUHR010000006.1"/>
</dbReference>
<dbReference type="EMBL" id="JBHUHR010000006">
    <property type="protein sequence ID" value="MFD2033693.1"/>
    <property type="molecule type" value="Genomic_DNA"/>
</dbReference>